<dbReference type="EMBL" id="RQYC01000003">
    <property type="protein sequence ID" value="RRD91025.1"/>
    <property type="molecule type" value="Genomic_DNA"/>
</dbReference>
<dbReference type="AlphaFoldDB" id="A0A3P2A7R4"/>
<dbReference type="GO" id="GO:0016747">
    <property type="term" value="F:acyltransferase activity, transferring groups other than amino-acyl groups"/>
    <property type="evidence" value="ECO:0007669"/>
    <property type="project" value="InterPro"/>
</dbReference>
<dbReference type="SUPFAM" id="SSF55729">
    <property type="entry name" value="Acyl-CoA N-acyltransferases (Nat)"/>
    <property type="match status" value="1"/>
</dbReference>
<evidence type="ECO:0000259" key="1">
    <source>
        <dbReference type="PROSITE" id="PS51186"/>
    </source>
</evidence>
<proteinExistence type="predicted"/>
<gene>
    <name evidence="2" type="ORF">EII21_03495</name>
</gene>
<keyword evidence="3" id="KW-1185">Reference proteome</keyword>
<dbReference type="Pfam" id="PF00583">
    <property type="entry name" value="Acetyltransf_1"/>
    <property type="match status" value="1"/>
</dbReference>
<accession>A0A3P2A7R4</accession>
<evidence type="ECO:0000313" key="2">
    <source>
        <dbReference type="EMBL" id="RRD91025.1"/>
    </source>
</evidence>
<protein>
    <submittedName>
        <fullName evidence="2">GNAT family N-acetyltransferase</fullName>
    </submittedName>
</protein>
<dbReference type="OrthoDB" id="6692778at2"/>
<dbReference type="InterPro" id="IPR000182">
    <property type="entry name" value="GNAT_dom"/>
</dbReference>
<comment type="caution">
    <text evidence="2">The sequence shown here is derived from an EMBL/GenBank/DDBJ whole genome shotgun (WGS) entry which is preliminary data.</text>
</comment>
<dbReference type="PROSITE" id="PS51186">
    <property type="entry name" value="GNAT"/>
    <property type="match status" value="1"/>
</dbReference>
<dbReference type="Proteomes" id="UP000269923">
    <property type="component" value="Unassembled WGS sequence"/>
</dbReference>
<reference evidence="2 3" key="1">
    <citation type="submission" date="2018-11" db="EMBL/GenBank/DDBJ databases">
        <title>Genomes From Bacteria Associated with the Canine Oral Cavity: a Test Case for Automated Genome-Based Taxonomic Assignment.</title>
        <authorList>
            <person name="Coil D.A."/>
            <person name="Jospin G."/>
            <person name="Darling A.E."/>
            <person name="Wallis C."/>
            <person name="Davis I.J."/>
            <person name="Harris S."/>
            <person name="Eisen J.A."/>
            <person name="Holcombe L.J."/>
            <person name="O'Flynn C."/>
        </authorList>
    </citation>
    <scope>NUCLEOTIDE SEQUENCE [LARGE SCALE GENOMIC DNA]</scope>
    <source>
        <strain evidence="2 3">COT-280</strain>
    </source>
</reference>
<feature type="domain" description="N-acetyltransferase" evidence="1">
    <location>
        <begin position="1"/>
        <end position="158"/>
    </location>
</feature>
<dbReference type="STRING" id="1121352.GCA_000620925_00789"/>
<dbReference type="RefSeq" id="WP_124794256.1">
    <property type="nucleotide sequence ID" value="NZ_RQYC01000003.1"/>
</dbReference>
<keyword evidence="2" id="KW-0808">Transferase</keyword>
<organism evidence="2 3">
    <name type="scientific">Conchiformibius steedae</name>
    <dbReference type="NCBI Taxonomy" id="153493"/>
    <lineage>
        <taxon>Bacteria</taxon>
        <taxon>Pseudomonadati</taxon>
        <taxon>Pseudomonadota</taxon>
        <taxon>Betaproteobacteria</taxon>
        <taxon>Neisseriales</taxon>
        <taxon>Neisseriaceae</taxon>
        <taxon>Conchiformibius</taxon>
    </lineage>
</organism>
<evidence type="ECO:0000313" key="3">
    <source>
        <dbReference type="Proteomes" id="UP000269923"/>
    </source>
</evidence>
<dbReference type="Gene3D" id="3.40.630.30">
    <property type="match status" value="1"/>
</dbReference>
<dbReference type="InterPro" id="IPR016181">
    <property type="entry name" value="Acyl_CoA_acyltransferase"/>
</dbReference>
<name>A0A3P2A7R4_9NEIS</name>
<dbReference type="CDD" id="cd04301">
    <property type="entry name" value="NAT_SF"/>
    <property type="match status" value="1"/>
</dbReference>
<sequence length="165" mass="18672">MFAYLSAEAHLNDAADIYRSNRAYLSRIDPLPANPADAVRRDSRQLPPVGAEKSFFLIREHGQAVAVLDYLHGYPDADCAYIGLLLVHGRLHGQGTGGRIVADFCRRMRRAGFQRVRLSVLYDNPDACRFWLRQNFVPVARKTVVFRTRSGSMIKAVNVLQKNLR</sequence>